<organism evidence="2 3">
    <name type="scientific">Solanum commersonii</name>
    <name type="common">Commerson's wild potato</name>
    <name type="synonym">Commerson's nightshade</name>
    <dbReference type="NCBI Taxonomy" id="4109"/>
    <lineage>
        <taxon>Eukaryota</taxon>
        <taxon>Viridiplantae</taxon>
        <taxon>Streptophyta</taxon>
        <taxon>Embryophyta</taxon>
        <taxon>Tracheophyta</taxon>
        <taxon>Spermatophyta</taxon>
        <taxon>Magnoliopsida</taxon>
        <taxon>eudicotyledons</taxon>
        <taxon>Gunneridae</taxon>
        <taxon>Pentapetalae</taxon>
        <taxon>asterids</taxon>
        <taxon>lamiids</taxon>
        <taxon>Solanales</taxon>
        <taxon>Solanaceae</taxon>
        <taxon>Solanoideae</taxon>
        <taxon>Solaneae</taxon>
        <taxon>Solanum</taxon>
    </lineage>
</organism>
<feature type="transmembrane region" description="Helical" evidence="1">
    <location>
        <begin position="6"/>
        <end position="23"/>
    </location>
</feature>
<name>A0A9J5W2X8_SOLCO</name>
<keyword evidence="3" id="KW-1185">Reference proteome</keyword>
<evidence type="ECO:0000256" key="1">
    <source>
        <dbReference type="SAM" id="Phobius"/>
    </source>
</evidence>
<keyword evidence="1" id="KW-0812">Transmembrane</keyword>
<gene>
    <name evidence="2" type="ORF">H5410_059446</name>
</gene>
<protein>
    <submittedName>
        <fullName evidence="2">Uncharacterized protein</fullName>
    </submittedName>
</protein>
<dbReference type="EMBL" id="JACXVP010000012">
    <property type="protein sequence ID" value="KAG5569680.1"/>
    <property type="molecule type" value="Genomic_DNA"/>
</dbReference>
<dbReference type="Proteomes" id="UP000824120">
    <property type="component" value="Chromosome 12"/>
</dbReference>
<comment type="caution">
    <text evidence="2">The sequence shown here is derived from an EMBL/GenBank/DDBJ whole genome shotgun (WGS) entry which is preliminary data.</text>
</comment>
<sequence>MRKSFIIMFIILSQCNFWLFLKLKFAWRMTIQLLDLFVRYAIPPYFDSQFTIALESFSSETNGGEERDVG</sequence>
<proteinExistence type="predicted"/>
<evidence type="ECO:0000313" key="3">
    <source>
        <dbReference type="Proteomes" id="UP000824120"/>
    </source>
</evidence>
<keyword evidence="1" id="KW-0472">Membrane</keyword>
<dbReference type="AlphaFoldDB" id="A0A9J5W2X8"/>
<reference evidence="2 3" key="1">
    <citation type="submission" date="2020-09" db="EMBL/GenBank/DDBJ databases">
        <title>De no assembly of potato wild relative species, Solanum commersonii.</title>
        <authorList>
            <person name="Cho K."/>
        </authorList>
    </citation>
    <scope>NUCLEOTIDE SEQUENCE [LARGE SCALE GENOMIC DNA]</scope>
    <source>
        <strain evidence="2">LZ3.2</strain>
        <tissue evidence="2">Leaf</tissue>
    </source>
</reference>
<accession>A0A9J5W2X8</accession>
<evidence type="ECO:0000313" key="2">
    <source>
        <dbReference type="EMBL" id="KAG5569680.1"/>
    </source>
</evidence>
<keyword evidence="1" id="KW-1133">Transmembrane helix</keyword>